<proteinExistence type="inferred from homology"/>
<reference evidence="6" key="2">
    <citation type="journal article" date="2007" name="Science">
        <title>Genome sequence of Aedes aegypti, a major arbovirus vector.</title>
        <authorList>
            <person name="Nene V."/>
            <person name="Wortman J.R."/>
            <person name="Lawson D."/>
            <person name="Haas B."/>
            <person name="Kodira C."/>
            <person name="Tu Z.J."/>
            <person name="Loftus B."/>
            <person name="Xi Z."/>
            <person name="Megy K."/>
            <person name="Grabherr M."/>
            <person name="Ren Q."/>
            <person name="Zdobnov E.M."/>
            <person name="Lobo N.F."/>
            <person name="Campbell K.S."/>
            <person name="Brown S.E."/>
            <person name="Bonaldo M.F."/>
            <person name="Zhu J."/>
            <person name="Sinkins S.P."/>
            <person name="Hogenkamp D.G."/>
            <person name="Amedeo P."/>
            <person name="Arensburger P."/>
            <person name="Atkinson P.W."/>
            <person name="Bidwell S."/>
            <person name="Biedler J."/>
            <person name="Birney E."/>
            <person name="Bruggner R.V."/>
            <person name="Costas J."/>
            <person name="Coy M.R."/>
            <person name="Crabtree J."/>
            <person name="Crawford M."/>
            <person name="Debruyn B."/>
            <person name="Decaprio D."/>
            <person name="Eiglmeier K."/>
            <person name="Eisenstadt E."/>
            <person name="El-Dorry H."/>
            <person name="Gelbart W.M."/>
            <person name="Gomes S.L."/>
            <person name="Hammond M."/>
            <person name="Hannick L.I."/>
            <person name="Hogan J.R."/>
            <person name="Holmes M.H."/>
            <person name="Jaffe D."/>
            <person name="Johnston J.S."/>
            <person name="Kennedy R.C."/>
            <person name="Koo H."/>
            <person name="Kravitz S."/>
            <person name="Kriventseva E.V."/>
            <person name="Kulp D."/>
            <person name="Labutti K."/>
            <person name="Lee E."/>
            <person name="Li S."/>
            <person name="Lovin D.D."/>
            <person name="Mao C."/>
            <person name="Mauceli E."/>
            <person name="Menck C.F."/>
            <person name="Miller J.R."/>
            <person name="Montgomery P."/>
            <person name="Mori A."/>
            <person name="Nascimento A.L."/>
            <person name="Naveira H.F."/>
            <person name="Nusbaum C."/>
            <person name="O'leary S."/>
            <person name="Orvis J."/>
            <person name="Pertea M."/>
            <person name="Quesneville H."/>
            <person name="Reidenbach K.R."/>
            <person name="Rogers Y.H."/>
            <person name="Roth C.W."/>
            <person name="Schneider J.R."/>
            <person name="Schatz M."/>
            <person name="Shumway M."/>
            <person name="Stanke M."/>
            <person name="Stinson E.O."/>
            <person name="Tubio J.M."/>
            <person name="Vanzee J.P."/>
            <person name="Verjovski-Almeida S."/>
            <person name="Werner D."/>
            <person name="White O."/>
            <person name="Wyder S."/>
            <person name="Zeng Q."/>
            <person name="Zhao Q."/>
            <person name="Zhao Y."/>
            <person name="Hill C.A."/>
            <person name="Raikhel A.S."/>
            <person name="Soares M.B."/>
            <person name="Knudson D.L."/>
            <person name="Lee N.H."/>
            <person name="Galagan J."/>
            <person name="Salzberg S.L."/>
            <person name="Paulsen I.T."/>
            <person name="Dimopoulos G."/>
            <person name="Collins F.H."/>
            <person name="Birren B."/>
            <person name="Fraser-Liggett C.M."/>
            <person name="Severson D.W."/>
        </authorList>
    </citation>
    <scope>NUCLEOTIDE SEQUENCE [LARGE SCALE GENOMIC DNA]</scope>
    <source>
        <strain evidence="6">Liverpool</strain>
    </source>
</reference>
<gene>
    <name evidence="6" type="ORF">AaeL_AAEL001153</name>
</gene>
<dbReference type="Proteomes" id="UP000682892">
    <property type="component" value="Chromosome 2"/>
</dbReference>
<evidence type="ECO:0000313" key="7">
    <source>
        <dbReference type="Proteomes" id="UP000682892"/>
    </source>
</evidence>
<evidence type="ECO:0000313" key="6">
    <source>
        <dbReference type="EMBL" id="EAT47747.1"/>
    </source>
</evidence>
<dbReference type="OMA" id="ECAQYYE"/>
<dbReference type="Pfam" id="PF01395">
    <property type="entry name" value="PBP_GOBP"/>
    <property type="match status" value="1"/>
</dbReference>
<name>Q17LZ7_AEDAE</name>
<keyword evidence="3" id="KW-0964">Secreted</keyword>
<dbReference type="HOGENOM" id="CLU_057764_1_1_1"/>
<dbReference type="VEuPathDB" id="VectorBase:AAEL004516"/>
<dbReference type="GO" id="GO:0005549">
    <property type="term" value="F:odorant binding"/>
    <property type="evidence" value="ECO:0007669"/>
    <property type="project" value="InterPro"/>
</dbReference>
<comment type="similarity">
    <text evidence="2">Belongs to the PBP/GOBP family.</text>
</comment>
<evidence type="ECO:0000256" key="5">
    <source>
        <dbReference type="ARBA" id="ARBA00023157"/>
    </source>
</evidence>
<protein>
    <submittedName>
        <fullName evidence="6">AAEL001153-PA</fullName>
    </submittedName>
</protein>
<keyword evidence="4" id="KW-0732">Signal</keyword>
<dbReference type="InterPro" id="IPR036728">
    <property type="entry name" value="PBP_GOBP_sf"/>
</dbReference>
<keyword evidence="5" id="KW-1015">Disulfide bond</keyword>
<evidence type="ECO:0000256" key="3">
    <source>
        <dbReference type="ARBA" id="ARBA00022525"/>
    </source>
</evidence>
<dbReference type="GO" id="GO:0007608">
    <property type="term" value="P:sensory perception of smell"/>
    <property type="evidence" value="ECO:0007669"/>
    <property type="project" value="TreeGrafter"/>
</dbReference>
<sequence length="302" mass="34207">MISIVSSEDAQPHLFLITQSIRSFPSALAECAQYYELSNCSLNRIVQESYPNEPDVRRLIRCALINVRSWNDTTGVQEQVMNSYFNPTPEDTCYLNRTRDCIERSRQLPGGDRDVQTRAYDAFICYYRQYGNLNETEQFLPFTDEESDQLMISVLSITEVSQEALVQFSEGNILDNKEFPAVLYTLYVRVGFYQDRIVPQHLYIQFGNPELLSPQTEQCIEAAVNSLPCEADDKDQVYRIFRNCLVGITRTLELTQSVSRQLLGLEPFCGNGDSGSSTNAPCAITASPASTSQAPYYNTVPR</sequence>
<evidence type="ECO:0000256" key="4">
    <source>
        <dbReference type="ARBA" id="ARBA00022729"/>
    </source>
</evidence>
<reference evidence="6" key="1">
    <citation type="submission" date="2005-10" db="EMBL/GenBank/DDBJ databases">
        <authorList>
            <person name="Loftus B.J."/>
            <person name="Nene V.M."/>
            <person name="Hannick L.I."/>
            <person name="Bidwell S."/>
            <person name="Haas B."/>
            <person name="Amedeo P."/>
            <person name="Orvis J."/>
            <person name="Wortman J.R."/>
            <person name="White O.R."/>
            <person name="Salzberg S."/>
            <person name="Shumway M."/>
            <person name="Koo H."/>
            <person name="Zhao Y."/>
            <person name="Holmes M."/>
            <person name="Miller J."/>
            <person name="Schatz M."/>
            <person name="Pop M."/>
            <person name="Pai G."/>
            <person name="Utterback T."/>
            <person name="Rogers Y.-H."/>
            <person name="Kravitz S."/>
            <person name="Fraser C.M."/>
        </authorList>
    </citation>
    <scope>NUCLEOTIDE SEQUENCE</scope>
    <source>
        <strain evidence="6">Liverpool</strain>
    </source>
</reference>
<dbReference type="CDD" id="cd23992">
    <property type="entry name" value="PBP_GOBP"/>
    <property type="match status" value="1"/>
</dbReference>
<dbReference type="PANTHER" id="PTHR11857:SF46">
    <property type="entry name" value="GENERAL ODORANT-BINDING PROTEIN 99A-RELATED"/>
    <property type="match status" value="1"/>
</dbReference>
<dbReference type="AlphaFoldDB" id="Q17LZ7"/>
<comment type="subcellular location">
    <subcellularLocation>
        <location evidence="1">Secreted</location>
    </subcellularLocation>
</comment>
<dbReference type="SUPFAM" id="SSF47565">
    <property type="entry name" value="Insect pheromone/odorant-binding proteins"/>
    <property type="match status" value="1"/>
</dbReference>
<dbReference type="PANTHER" id="PTHR11857">
    <property type="entry name" value="ODORANT BINDING PROTEIN-RELATED"/>
    <property type="match status" value="1"/>
</dbReference>
<evidence type="ECO:0000256" key="2">
    <source>
        <dbReference type="ARBA" id="ARBA00008098"/>
    </source>
</evidence>
<dbReference type="Gene3D" id="1.10.238.20">
    <property type="entry name" value="Pheromone/general odorant binding protein domain"/>
    <property type="match status" value="2"/>
</dbReference>
<dbReference type="eggNOG" id="ENOG502T6WE">
    <property type="taxonomic scope" value="Eukaryota"/>
</dbReference>
<reference evidence="6" key="3">
    <citation type="submission" date="2012-09" db="EMBL/GenBank/DDBJ databases">
        <authorList>
            <consortium name="VectorBase"/>
        </authorList>
    </citation>
    <scope>NUCLEOTIDE SEQUENCE</scope>
    <source>
        <strain evidence="6">Liverpool</strain>
    </source>
</reference>
<dbReference type="InterPro" id="IPR006170">
    <property type="entry name" value="PBP/GOBP"/>
</dbReference>
<evidence type="ECO:0000256" key="1">
    <source>
        <dbReference type="ARBA" id="ARBA00004613"/>
    </source>
</evidence>
<dbReference type="PhylomeDB" id="Q17LZ7"/>
<dbReference type="PaxDb" id="7159-AAEL001153-PA"/>
<dbReference type="GO" id="GO:0005615">
    <property type="term" value="C:extracellular space"/>
    <property type="evidence" value="ECO:0007669"/>
    <property type="project" value="TreeGrafter"/>
</dbReference>
<dbReference type="EMBL" id="CH477209">
    <property type="protein sequence ID" value="EAT47747.1"/>
    <property type="molecule type" value="Genomic_DNA"/>
</dbReference>
<accession>Q17LZ7</accession>
<organism evidence="6 7">
    <name type="scientific">Aedes aegypti</name>
    <name type="common">Yellowfever mosquito</name>
    <name type="synonym">Culex aegypti</name>
    <dbReference type="NCBI Taxonomy" id="7159"/>
    <lineage>
        <taxon>Eukaryota</taxon>
        <taxon>Metazoa</taxon>
        <taxon>Ecdysozoa</taxon>
        <taxon>Arthropoda</taxon>
        <taxon>Hexapoda</taxon>
        <taxon>Insecta</taxon>
        <taxon>Pterygota</taxon>
        <taxon>Neoptera</taxon>
        <taxon>Endopterygota</taxon>
        <taxon>Diptera</taxon>
        <taxon>Nematocera</taxon>
        <taxon>Culicoidea</taxon>
        <taxon>Culicidae</taxon>
        <taxon>Culicinae</taxon>
        <taxon>Aedini</taxon>
        <taxon>Aedes</taxon>
        <taxon>Stegomyia</taxon>
    </lineage>
</organism>